<organism evidence="5 6">
    <name type="scientific">Prunus armeniaca</name>
    <name type="common">Apricot</name>
    <name type="synonym">Armeniaca vulgaris</name>
    <dbReference type="NCBI Taxonomy" id="36596"/>
    <lineage>
        <taxon>Eukaryota</taxon>
        <taxon>Viridiplantae</taxon>
        <taxon>Streptophyta</taxon>
        <taxon>Embryophyta</taxon>
        <taxon>Tracheophyta</taxon>
        <taxon>Spermatophyta</taxon>
        <taxon>Magnoliopsida</taxon>
        <taxon>eudicotyledons</taxon>
        <taxon>Gunneridae</taxon>
        <taxon>Pentapetalae</taxon>
        <taxon>rosids</taxon>
        <taxon>fabids</taxon>
        <taxon>Rosales</taxon>
        <taxon>Rosaceae</taxon>
        <taxon>Amygdaloideae</taxon>
        <taxon>Amygdaleae</taxon>
        <taxon>Prunus</taxon>
    </lineage>
</organism>
<dbReference type="GO" id="GO:0046872">
    <property type="term" value="F:metal ion binding"/>
    <property type="evidence" value="ECO:0007669"/>
    <property type="project" value="UniProtKB-KW"/>
</dbReference>
<gene>
    <name evidence="5" type="ORF">ORAREDHAP_LOCUS24694</name>
</gene>
<dbReference type="PANTHER" id="PTHR11771">
    <property type="entry name" value="LIPOXYGENASE"/>
    <property type="match status" value="1"/>
</dbReference>
<evidence type="ECO:0000313" key="6">
    <source>
        <dbReference type="Proteomes" id="UP000507245"/>
    </source>
</evidence>
<dbReference type="InterPro" id="IPR036226">
    <property type="entry name" value="LipOase_C_sf"/>
</dbReference>
<evidence type="ECO:0000256" key="1">
    <source>
        <dbReference type="ARBA" id="ARBA00022723"/>
    </source>
</evidence>
<dbReference type="GO" id="GO:0034440">
    <property type="term" value="P:lipid oxidation"/>
    <property type="evidence" value="ECO:0007669"/>
    <property type="project" value="InterPro"/>
</dbReference>
<keyword evidence="2" id="KW-0223">Dioxygenase</keyword>
<dbReference type="InterPro" id="IPR013819">
    <property type="entry name" value="LipOase_C"/>
</dbReference>
<evidence type="ECO:0000313" key="5">
    <source>
        <dbReference type="EMBL" id="CAB4306485.1"/>
    </source>
</evidence>
<dbReference type="OrthoDB" id="407298at2759"/>
<accession>A0A6J5X326</accession>
<protein>
    <recommendedName>
        <fullName evidence="4">Lipoxygenase domain-containing protein</fullName>
    </recommendedName>
</protein>
<dbReference type="PROSITE" id="PS51393">
    <property type="entry name" value="LIPOXYGENASE_3"/>
    <property type="match status" value="1"/>
</dbReference>
<sequence length="119" mass="14044">MRRLVPYQYDDPEEFASFMRDPHQYFLSSLPSLFEPTKYMAVIDIISAHSPGEEYIGERKDLLSTWSVDNVIVEAFYRFSMEMKRIEKEIERRNGDPNLRNRCGAGVSPYAYLRGWGYM</sequence>
<name>A0A6J5X326_PRUAR</name>
<evidence type="ECO:0000259" key="4">
    <source>
        <dbReference type="PROSITE" id="PS51393"/>
    </source>
</evidence>
<reference evidence="6" key="1">
    <citation type="journal article" date="2020" name="Genome Biol.">
        <title>Gamete binning: chromosome-level and haplotype-resolved genome assembly enabled by high-throughput single-cell sequencing of gamete genomes.</title>
        <authorList>
            <person name="Campoy J.A."/>
            <person name="Sun H."/>
            <person name="Goel M."/>
            <person name="Jiao W.-B."/>
            <person name="Folz-Donahue K."/>
            <person name="Wang N."/>
            <person name="Rubio M."/>
            <person name="Liu C."/>
            <person name="Kukat C."/>
            <person name="Ruiz D."/>
            <person name="Huettel B."/>
            <person name="Schneeberger K."/>
        </authorList>
    </citation>
    <scope>NUCLEOTIDE SEQUENCE [LARGE SCALE GENOMIC DNA]</scope>
    <source>
        <strain evidence="6">cv. Rojo Pasion</strain>
    </source>
</reference>
<dbReference type="InterPro" id="IPR000907">
    <property type="entry name" value="LipOase"/>
</dbReference>
<evidence type="ECO:0000256" key="2">
    <source>
        <dbReference type="ARBA" id="ARBA00022964"/>
    </source>
</evidence>
<keyword evidence="1" id="KW-0479">Metal-binding</keyword>
<keyword evidence="3" id="KW-0560">Oxidoreductase</keyword>
<dbReference type="EMBL" id="CAEKKB010000004">
    <property type="protein sequence ID" value="CAB4306485.1"/>
    <property type="molecule type" value="Genomic_DNA"/>
</dbReference>
<dbReference type="Pfam" id="PF00305">
    <property type="entry name" value="Lipoxygenase"/>
    <property type="match status" value="1"/>
</dbReference>
<proteinExistence type="predicted"/>
<keyword evidence="6" id="KW-1185">Reference proteome</keyword>
<dbReference type="AlphaFoldDB" id="A0A6J5X326"/>
<dbReference type="SUPFAM" id="SSF48484">
    <property type="entry name" value="Lipoxigenase"/>
    <property type="match status" value="1"/>
</dbReference>
<dbReference type="Gene3D" id="1.20.245.10">
    <property type="entry name" value="Lipoxygenase-1, Domain 5"/>
    <property type="match status" value="1"/>
</dbReference>
<evidence type="ECO:0000256" key="3">
    <source>
        <dbReference type="ARBA" id="ARBA00023002"/>
    </source>
</evidence>
<dbReference type="GO" id="GO:0016702">
    <property type="term" value="F:oxidoreductase activity, acting on single donors with incorporation of molecular oxygen, incorporation of two atoms of oxygen"/>
    <property type="evidence" value="ECO:0007669"/>
    <property type="project" value="InterPro"/>
</dbReference>
<dbReference type="Proteomes" id="UP000507245">
    <property type="component" value="Unassembled WGS sequence"/>
</dbReference>
<feature type="domain" description="Lipoxygenase" evidence="4">
    <location>
        <begin position="1"/>
        <end position="119"/>
    </location>
</feature>